<dbReference type="GO" id="GO:0005737">
    <property type="term" value="C:cytoplasm"/>
    <property type="evidence" value="ECO:0007669"/>
    <property type="project" value="UniProtKB-SubCell"/>
</dbReference>
<sequence length="260" mass="28184">MEQLFIIKIGGNIIDDENRLTSFLQQFAALKGNKILIHGGGKLATKLAEQMGIQQQMVDGRRITDGETLKIVTMVYAGYINKNIVAKLQSLGENAIGLTGADANLIMAHQRKHASIDYGFVGDIDAVSSATITHMLQQNLSLVVAPITHDGKGQLFNTNADTIAQELAKAMSHAYETTLIYSFEKKGVLKDINDENNVIPVIDTDLYRQLKESNIIFAGMIPKLDNAFAAVNAGVKKVIIGQAEMLQSLVEGVEGTSIQA</sequence>
<dbReference type="GO" id="GO:0042450">
    <property type="term" value="P:L-arginine biosynthetic process via ornithine"/>
    <property type="evidence" value="ECO:0007669"/>
    <property type="project" value="UniProtKB-UniRule"/>
</dbReference>
<evidence type="ECO:0000256" key="1">
    <source>
        <dbReference type="ARBA" id="ARBA00004828"/>
    </source>
</evidence>
<feature type="binding site" evidence="9">
    <location>
        <begin position="40"/>
        <end position="41"/>
    </location>
    <ligand>
        <name>substrate</name>
    </ligand>
</feature>
<evidence type="ECO:0000256" key="3">
    <source>
        <dbReference type="ARBA" id="ARBA00022605"/>
    </source>
</evidence>
<dbReference type="InterPro" id="IPR037528">
    <property type="entry name" value="ArgB"/>
</dbReference>
<proteinExistence type="inferred from homology"/>
<evidence type="ECO:0000256" key="4">
    <source>
        <dbReference type="ARBA" id="ARBA00022679"/>
    </source>
</evidence>
<keyword evidence="6 9" id="KW-0418">Kinase</keyword>
<accession>A0AAT9GJH0</accession>
<keyword evidence="2 9" id="KW-0055">Arginine biosynthesis</keyword>
<evidence type="ECO:0000259" key="10">
    <source>
        <dbReference type="Pfam" id="PF00696"/>
    </source>
</evidence>
<comment type="catalytic activity">
    <reaction evidence="8 9">
        <text>N-acetyl-L-glutamate + ATP = N-acetyl-L-glutamyl 5-phosphate + ADP</text>
        <dbReference type="Rhea" id="RHEA:14629"/>
        <dbReference type="ChEBI" id="CHEBI:30616"/>
        <dbReference type="ChEBI" id="CHEBI:44337"/>
        <dbReference type="ChEBI" id="CHEBI:57936"/>
        <dbReference type="ChEBI" id="CHEBI:456216"/>
        <dbReference type="EC" id="2.7.2.8"/>
    </reaction>
</comment>
<keyword evidence="9" id="KW-0963">Cytoplasm</keyword>
<dbReference type="HAMAP" id="MF_00082">
    <property type="entry name" value="ArgB"/>
    <property type="match status" value="1"/>
</dbReference>
<dbReference type="InterPro" id="IPR001048">
    <property type="entry name" value="Asp/Glu/Uridylate_kinase"/>
</dbReference>
<dbReference type="AlphaFoldDB" id="A0AAT9GJH0"/>
<feature type="site" description="Transition state stabilizer" evidence="9">
    <location>
        <position position="223"/>
    </location>
</feature>
<dbReference type="PIRSF" id="PIRSF000728">
    <property type="entry name" value="NAGK"/>
    <property type="match status" value="1"/>
</dbReference>
<dbReference type="EC" id="2.7.2.8" evidence="9"/>
<comment type="pathway">
    <text evidence="1 9">Amino-acid biosynthesis; L-arginine biosynthesis; N(2)-acetyl-L-ornithine from L-glutamate: step 2/4.</text>
</comment>
<evidence type="ECO:0000256" key="8">
    <source>
        <dbReference type="ARBA" id="ARBA00048141"/>
    </source>
</evidence>
<evidence type="ECO:0000256" key="7">
    <source>
        <dbReference type="ARBA" id="ARBA00022840"/>
    </source>
</evidence>
<dbReference type="PANTHER" id="PTHR23342">
    <property type="entry name" value="N-ACETYLGLUTAMATE SYNTHASE"/>
    <property type="match status" value="1"/>
</dbReference>
<evidence type="ECO:0000256" key="6">
    <source>
        <dbReference type="ARBA" id="ARBA00022777"/>
    </source>
</evidence>
<feature type="domain" description="Aspartate/glutamate/uridylate kinase" evidence="10">
    <location>
        <begin position="4"/>
        <end position="240"/>
    </location>
</feature>
<protein>
    <recommendedName>
        <fullName evidence="9">Acetylglutamate kinase</fullName>
        <ecNumber evidence="9">2.7.2.8</ecNumber>
    </recommendedName>
    <alternativeName>
        <fullName evidence="9">N-acetyl-L-glutamate 5-phosphotransferase</fullName>
    </alternativeName>
    <alternativeName>
        <fullName evidence="9">NAG kinase</fullName>
        <shortName evidence="9">NAGK</shortName>
    </alternativeName>
</protein>
<keyword evidence="7 9" id="KW-0067">ATP-binding</keyword>
<dbReference type="Gene3D" id="3.40.1160.10">
    <property type="entry name" value="Acetylglutamate kinase-like"/>
    <property type="match status" value="1"/>
</dbReference>
<comment type="subcellular location">
    <subcellularLocation>
        <location evidence="9">Cytoplasm</location>
    </subcellularLocation>
</comment>
<comment type="similarity">
    <text evidence="9">Belongs to the acetylglutamate kinase family. ArgB subfamily.</text>
</comment>
<organism evidence="11">
    <name type="scientific">Sediminibacterium sp. KACHI17</name>
    <dbReference type="NCBI Taxonomy" id="1751071"/>
    <lineage>
        <taxon>Bacteria</taxon>
        <taxon>Pseudomonadati</taxon>
        <taxon>Bacteroidota</taxon>
        <taxon>Chitinophagia</taxon>
        <taxon>Chitinophagales</taxon>
        <taxon>Chitinophagaceae</taxon>
        <taxon>Sediminibacterium</taxon>
    </lineage>
</organism>
<comment type="function">
    <text evidence="9">Catalyzes the ATP-dependent phosphorylation of N-acetyl-L-glutamate.</text>
</comment>
<evidence type="ECO:0000256" key="9">
    <source>
        <dbReference type="HAMAP-Rule" id="MF_00082"/>
    </source>
</evidence>
<dbReference type="NCBIfam" id="TIGR00761">
    <property type="entry name" value="argB"/>
    <property type="match status" value="1"/>
</dbReference>
<evidence type="ECO:0000256" key="5">
    <source>
        <dbReference type="ARBA" id="ARBA00022741"/>
    </source>
</evidence>
<feature type="binding site" evidence="9">
    <location>
        <position position="157"/>
    </location>
    <ligand>
        <name>substrate</name>
    </ligand>
</feature>
<evidence type="ECO:0000256" key="2">
    <source>
        <dbReference type="ARBA" id="ARBA00022571"/>
    </source>
</evidence>
<keyword evidence="5 9" id="KW-0547">Nucleotide-binding</keyword>
<dbReference type="SUPFAM" id="SSF53633">
    <property type="entry name" value="Carbamate kinase-like"/>
    <property type="match status" value="1"/>
</dbReference>
<evidence type="ECO:0000313" key="11">
    <source>
        <dbReference type="EMBL" id="BFG70768.1"/>
    </source>
</evidence>
<reference evidence="11" key="1">
    <citation type="submission" date="2024-02" db="EMBL/GenBank/DDBJ databases">
        <title>Sediminibacterium planktonica sp. nov. and Sediminibacterium longus sp. nov., isolated from surface lake and river water.</title>
        <authorList>
            <person name="Watanabe K."/>
            <person name="Takemine S."/>
            <person name="Ishii Y."/>
            <person name="Ogata Y."/>
            <person name="Shindo C."/>
            <person name="Suda W."/>
        </authorList>
    </citation>
    <scope>NUCLEOTIDE SEQUENCE</scope>
    <source>
        <strain evidence="11">KACHI17</strain>
    </source>
</reference>
<dbReference type="CDD" id="cd04238">
    <property type="entry name" value="AAK_NAGK-like"/>
    <property type="match status" value="1"/>
</dbReference>
<dbReference type="InterPro" id="IPR004662">
    <property type="entry name" value="AcgluKinase_fam"/>
</dbReference>
<dbReference type="GO" id="GO:0005524">
    <property type="term" value="F:ATP binding"/>
    <property type="evidence" value="ECO:0007669"/>
    <property type="project" value="UniProtKB-UniRule"/>
</dbReference>
<keyword evidence="3 9" id="KW-0028">Amino-acid biosynthesis</keyword>
<feature type="binding site" evidence="9">
    <location>
        <position position="62"/>
    </location>
    <ligand>
        <name>substrate</name>
    </ligand>
</feature>
<dbReference type="InterPro" id="IPR036393">
    <property type="entry name" value="AceGlu_kinase-like_sf"/>
</dbReference>
<gene>
    <name evidence="9 11" type="primary">argB</name>
    <name evidence="11" type="ORF">KACHI17_16490</name>
</gene>
<dbReference type="PANTHER" id="PTHR23342:SF0">
    <property type="entry name" value="N-ACETYLGLUTAMATE SYNTHASE, MITOCHONDRIAL"/>
    <property type="match status" value="1"/>
</dbReference>
<dbReference type="EMBL" id="AP029612">
    <property type="protein sequence ID" value="BFG70768.1"/>
    <property type="molecule type" value="Genomic_DNA"/>
</dbReference>
<name>A0AAT9GJH0_9BACT</name>
<dbReference type="GO" id="GO:0003991">
    <property type="term" value="F:acetylglutamate kinase activity"/>
    <property type="evidence" value="ECO:0007669"/>
    <property type="project" value="UniProtKB-UniRule"/>
</dbReference>
<dbReference type="Pfam" id="PF00696">
    <property type="entry name" value="AA_kinase"/>
    <property type="match status" value="1"/>
</dbReference>
<feature type="site" description="Transition state stabilizer" evidence="9">
    <location>
        <position position="8"/>
    </location>
</feature>
<keyword evidence="4 9" id="KW-0808">Transferase</keyword>
<dbReference type="RefSeq" id="WP_353548406.1">
    <property type="nucleotide sequence ID" value="NZ_AP029612.1"/>
</dbReference>